<comment type="caution">
    <text evidence="1">The sequence shown here is derived from an EMBL/GenBank/DDBJ whole genome shotgun (WGS) entry which is preliminary data.</text>
</comment>
<gene>
    <name evidence="1" type="ORF">ABS765_03130</name>
</gene>
<organism evidence="1 2">
    <name type="scientific">Chryseobacterium terrae</name>
    <dbReference type="NCBI Taxonomy" id="3163299"/>
    <lineage>
        <taxon>Bacteria</taxon>
        <taxon>Pseudomonadati</taxon>
        <taxon>Bacteroidota</taxon>
        <taxon>Flavobacteriia</taxon>
        <taxon>Flavobacteriales</taxon>
        <taxon>Weeksellaceae</taxon>
        <taxon>Chryseobacterium group</taxon>
        <taxon>Chryseobacterium</taxon>
    </lineage>
</organism>
<reference evidence="1 2" key="1">
    <citation type="submission" date="2024-06" db="EMBL/GenBank/DDBJ databases">
        <authorList>
            <person name="Kaempfer P."/>
            <person name="Viver T."/>
        </authorList>
    </citation>
    <scope>NUCLEOTIDE SEQUENCE [LARGE SCALE GENOMIC DNA]</scope>
    <source>
        <strain evidence="1 2">ST-37</strain>
    </source>
</reference>
<proteinExistence type="predicted"/>
<protein>
    <submittedName>
        <fullName evidence="1">Uncharacterized protein</fullName>
    </submittedName>
</protein>
<keyword evidence="2" id="KW-1185">Reference proteome</keyword>
<sequence length="258" mass="31105">MDNYNINYDFFSYLNRHINGLVEIGNVVNSVSFDFEDLDHFGKGILRFYINVEINDFKSLTKEEQITVNKYFYNSEQLSGSKYYSSTYKPSSSGIDLDEINKFSYCYSFAIQIIKNIIANHTDNCSFNYKNLLDDPLFKIINRYLEDTKPEFYRRDFEKKYLKLYNRIFEFDKMWYSKLQIKSKDYKDFKFEEILREDELQIKSIEINELLRLFLIQSNTPFKFLFNDNIIIDKSSLKYEINTTHDESFKVLLQHLKL</sequence>
<dbReference type="Proteomes" id="UP001629058">
    <property type="component" value="Unassembled WGS sequence"/>
</dbReference>
<name>A0ABW8XYN4_9FLAO</name>
<dbReference type="RefSeq" id="WP_408087446.1">
    <property type="nucleotide sequence ID" value="NZ_JBELPY010000001.1"/>
</dbReference>
<evidence type="ECO:0000313" key="2">
    <source>
        <dbReference type="Proteomes" id="UP001629058"/>
    </source>
</evidence>
<accession>A0ABW8XYN4</accession>
<evidence type="ECO:0000313" key="1">
    <source>
        <dbReference type="EMBL" id="MFL9833021.1"/>
    </source>
</evidence>
<dbReference type="EMBL" id="JBELPY010000001">
    <property type="protein sequence ID" value="MFL9833021.1"/>
    <property type="molecule type" value="Genomic_DNA"/>
</dbReference>